<dbReference type="HAMAP" id="MF_01518">
    <property type="entry name" value="Adenine_deamin"/>
    <property type="match status" value="1"/>
</dbReference>
<dbReference type="InterPro" id="IPR032466">
    <property type="entry name" value="Metal_Hydrolase"/>
</dbReference>
<dbReference type="InterPro" id="IPR006679">
    <property type="entry name" value="Adenine_deam"/>
</dbReference>
<comment type="similarity">
    <text evidence="1 6">Belongs to the metallo-dependent hydrolases superfamily. Adenine deaminase family.</text>
</comment>
<comment type="cofactor">
    <cofactor evidence="6">
        <name>Mn(2+)</name>
        <dbReference type="ChEBI" id="CHEBI:29035"/>
    </cofactor>
</comment>
<dbReference type="PANTHER" id="PTHR11113">
    <property type="entry name" value="N-ACETYLGLUCOSAMINE-6-PHOSPHATE DEACETYLASE"/>
    <property type="match status" value="1"/>
</dbReference>
<dbReference type="Gene3D" id="2.30.40.10">
    <property type="entry name" value="Urease, subunit C, domain 1"/>
    <property type="match status" value="1"/>
</dbReference>
<comment type="caution">
    <text evidence="9">The sequence shown here is derived from an EMBL/GenBank/DDBJ whole genome shotgun (WGS) entry which is preliminary data.</text>
</comment>
<dbReference type="EC" id="3.5.4.2" evidence="2 6"/>
<name>A0A9D2AWJ2_9FIRM</name>
<feature type="domain" description="Amidohydrolase-related" evidence="7">
    <location>
        <begin position="71"/>
        <end position="356"/>
    </location>
</feature>
<dbReference type="InterPro" id="IPR011059">
    <property type="entry name" value="Metal-dep_hydrolase_composite"/>
</dbReference>
<dbReference type="InterPro" id="IPR026912">
    <property type="entry name" value="Adenine_deam_C"/>
</dbReference>
<dbReference type="GO" id="GO:0000034">
    <property type="term" value="F:adenine deaminase activity"/>
    <property type="evidence" value="ECO:0007669"/>
    <property type="project" value="UniProtKB-UniRule"/>
</dbReference>
<sequence length="586" mass="63634">MGKNRKRLIQAAMGEIPCDLTIRNIQYVNVFTGEIYPAQVDVIDGYVARVREAGEEAEQPAAEIVDGEGNYLIPGFVDTHVHVESSMLIPENFSRAVIPWGTTAVCTDPHEIANVLGIDGVKFMLENASRSALRQYVLAPSCVPAVPGLECSGAEFGEEEIGEILDMDHVVGVAELMDYVGVCRGSERMYRIMEKGLEKGAYLQGHGPLLGGRELSAYRAAGAESDHESETAEEIQEKLRRGMHINLRASSLANHMDQLAAGVRRIPYHDFISICTDDVHAGDLLSSGHINRVVRCAIENGLEPVDVIRMATLNGAREYGFKELGAVAPGYAADMQLVRALDGSQPERVWIAGKTVAVKGQYVGEDEGQPIDFPNTVKTSWIAGAEDLALTVDGPEREAAVNVIVPVDGGNIFRRAEVQKLPVRDGRVCLDSREDLAFVCVINRHGRRNKTVAVFQNFGLKKGAVGTTVSHDSHNVVIVYKKEEDGCRLLRELERMGGGLCVVEDGQVTGKVALPAAGLMSAGSCQEAAGEFETYRRAFYRVCRPETPLLSCAIMSLTALPEIVVTDCGLVDGGRQEFIPVFPGRE</sequence>
<dbReference type="InterPro" id="IPR006680">
    <property type="entry name" value="Amidohydro-rel"/>
</dbReference>
<evidence type="ECO:0000256" key="2">
    <source>
        <dbReference type="ARBA" id="ARBA00012782"/>
    </source>
</evidence>
<comment type="catalytic activity">
    <reaction evidence="5 6">
        <text>adenine + H2O + H(+) = hypoxanthine + NH4(+)</text>
        <dbReference type="Rhea" id="RHEA:23688"/>
        <dbReference type="ChEBI" id="CHEBI:15377"/>
        <dbReference type="ChEBI" id="CHEBI:15378"/>
        <dbReference type="ChEBI" id="CHEBI:16708"/>
        <dbReference type="ChEBI" id="CHEBI:17368"/>
        <dbReference type="ChEBI" id="CHEBI:28938"/>
        <dbReference type="EC" id="3.5.4.2"/>
    </reaction>
</comment>
<evidence type="ECO:0000259" key="8">
    <source>
        <dbReference type="Pfam" id="PF13382"/>
    </source>
</evidence>
<proteinExistence type="inferred from homology"/>
<evidence type="ECO:0000256" key="6">
    <source>
        <dbReference type="HAMAP-Rule" id="MF_01518"/>
    </source>
</evidence>
<evidence type="ECO:0000313" key="10">
    <source>
        <dbReference type="Proteomes" id="UP000886780"/>
    </source>
</evidence>
<dbReference type="SUPFAM" id="SSF51338">
    <property type="entry name" value="Composite domain of metallo-dependent hydrolases"/>
    <property type="match status" value="1"/>
</dbReference>
<dbReference type="SUPFAM" id="SSF51556">
    <property type="entry name" value="Metallo-dependent hydrolases"/>
    <property type="match status" value="1"/>
</dbReference>
<feature type="domain" description="Adenine deaminase C-terminal" evidence="8">
    <location>
        <begin position="412"/>
        <end position="576"/>
    </location>
</feature>
<dbReference type="PANTHER" id="PTHR11113:SF2">
    <property type="entry name" value="ADENINE DEAMINASE"/>
    <property type="match status" value="1"/>
</dbReference>
<evidence type="ECO:0000259" key="7">
    <source>
        <dbReference type="Pfam" id="PF01979"/>
    </source>
</evidence>
<evidence type="ECO:0000256" key="5">
    <source>
        <dbReference type="ARBA" id="ARBA00047720"/>
    </source>
</evidence>
<evidence type="ECO:0000256" key="4">
    <source>
        <dbReference type="ARBA" id="ARBA00023211"/>
    </source>
</evidence>
<accession>A0A9D2AWJ2</accession>
<evidence type="ECO:0000256" key="3">
    <source>
        <dbReference type="ARBA" id="ARBA00022801"/>
    </source>
</evidence>
<evidence type="ECO:0000313" key="9">
    <source>
        <dbReference type="EMBL" id="HIX52568.1"/>
    </source>
</evidence>
<dbReference type="AlphaFoldDB" id="A0A9D2AWJ2"/>
<reference evidence="9" key="1">
    <citation type="journal article" date="2021" name="PeerJ">
        <title>Extensive microbial diversity within the chicken gut microbiome revealed by metagenomics and culture.</title>
        <authorList>
            <person name="Gilroy R."/>
            <person name="Ravi A."/>
            <person name="Getino M."/>
            <person name="Pursley I."/>
            <person name="Horton D.L."/>
            <person name="Alikhan N.F."/>
            <person name="Baker D."/>
            <person name="Gharbi K."/>
            <person name="Hall N."/>
            <person name="Watson M."/>
            <person name="Adriaenssens E.M."/>
            <person name="Foster-Nyarko E."/>
            <person name="Jarju S."/>
            <person name="Secka A."/>
            <person name="Antonio M."/>
            <person name="Oren A."/>
            <person name="Chaudhuri R.R."/>
            <person name="La Ragione R."/>
            <person name="Hildebrand F."/>
            <person name="Pallen M.J."/>
        </authorList>
    </citation>
    <scope>NUCLEOTIDE SEQUENCE</scope>
    <source>
        <strain evidence="9">ChiGjej4B4-12881</strain>
    </source>
</reference>
<dbReference type="Proteomes" id="UP000886780">
    <property type="component" value="Unassembled WGS sequence"/>
</dbReference>
<organism evidence="9 10">
    <name type="scientific">Candidatus Lachnoclostridium stercoripullorum</name>
    <dbReference type="NCBI Taxonomy" id="2838635"/>
    <lineage>
        <taxon>Bacteria</taxon>
        <taxon>Bacillati</taxon>
        <taxon>Bacillota</taxon>
        <taxon>Clostridia</taxon>
        <taxon>Lachnospirales</taxon>
        <taxon>Lachnospiraceae</taxon>
    </lineage>
</organism>
<gene>
    <name evidence="6" type="primary">ade</name>
    <name evidence="9" type="ORF">IAA28_07165</name>
</gene>
<reference evidence="9" key="2">
    <citation type="submission" date="2021-04" db="EMBL/GenBank/DDBJ databases">
        <authorList>
            <person name="Gilroy R."/>
        </authorList>
    </citation>
    <scope>NUCLEOTIDE SEQUENCE</scope>
    <source>
        <strain evidence="9">ChiGjej4B4-12881</strain>
    </source>
</reference>
<keyword evidence="3 6" id="KW-0378">Hydrolase</keyword>
<keyword evidence="4 6" id="KW-0464">Manganese</keyword>
<dbReference type="GO" id="GO:0006146">
    <property type="term" value="P:adenine catabolic process"/>
    <property type="evidence" value="ECO:0007669"/>
    <property type="project" value="InterPro"/>
</dbReference>
<dbReference type="EMBL" id="DXEU01000127">
    <property type="protein sequence ID" value="HIX52568.1"/>
    <property type="molecule type" value="Genomic_DNA"/>
</dbReference>
<dbReference type="Pfam" id="PF01979">
    <property type="entry name" value="Amidohydro_1"/>
    <property type="match status" value="1"/>
</dbReference>
<protein>
    <recommendedName>
        <fullName evidence="2 6">Adenine deaminase</fullName>
        <shortName evidence="6">Adenase</shortName>
        <shortName evidence="6">Adenine aminase</shortName>
        <ecNumber evidence="2 6">3.5.4.2</ecNumber>
    </recommendedName>
</protein>
<dbReference type="Gene3D" id="3.20.20.140">
    <property type="entry name" value="Metal-dependent hydrolases"/>
    <property type="match status" value="1"/>
</dbReference>
<dbReference type="Pfam" id="PF13382">
    <property type="entry name" value="Adenine_deam_C"/>
    <property type="match status" value="1"/>
</dbReference>
<evidence type="ECO:0000256" key="1">
    <source>
        <dbReference type="ARBA" id="ARBA00006773"/>
    </source>
</evidence>